<accession>A0ABD2JS14</accession>
<comment type="caution">
    <text evidence="1">The sequence shown here is derived from an EMBL/GenBank/DDBJ whole genome shotgun (WGS) entry which is preliminary data.</text>
</comment>
<dbReference type="EMBL" id="JBICCN010000112">
    <property type="protein sequence ID" value="KAL3093264.1"/>
    <property type="molecule type" value="Genomic_DNA"/>
</dbReference>
<name>A0ABD2JS14_HETSC</name>
<proteinExistence type="predicted"/>
<gene>
    <name evidence="1" type="ORF">niasHS_005159</name>
</gene>
<reference evidence="1 2" key="1">
    <citation type="submission" date="2024-10" db="EMBL/GenBank/DDBJ databases">
        <authorList>
            <person name="Kim D."/>
        </authorList>
    </citation>
    <scope>NUCLEOTIDE SEQUENCE [LARGE SCALE GENOMIC DNA]</scope>
    <source>
        <strain evidence="1">Taebaek</strain>
    </source>
</reference>
<protein>
    <submittedName>
        <fullName evidence="1">Uncharacterized protein</fullName>
    </submittedName>
</protein>
<evidence type="ECO:0000313" key="1">
    <source>
        <dbReference type="EMBL" id="KAL3093264.1"/>
    </source>
</evidence>
<dbReference type="Proteomes" id="UP001620645">
    <property type="component" value="Unassembled WGS sequence"/>
</dbReference>
<dbReference type="AlphaFoldDB" id="A0ABD2JS14"/>
<keyword evidence="2" id="KW-1185">Reference proteome</keyword>
<organism evidence="1 2">
    <name type="scientific">Heterodera schachtii</name>
    <name type="common">Sugarbeet cyst nematode worm</name>
    <name type="synonym">Tylenchus schachtii</name>
    <dbReference type="NCBI Taxonomy" id="97005"/>
    <lineage>
        <taxon>Eukaryota</taxon>
        <taxon>Metazoa</taxon>
        <taxon>Ecdysozoa</taxon>
        <taxon>Nematoda</taxon>
        <taxon>Chromadorea</taxon>
        <taxon>Rhabditida</taxon>
        <taxon>Tylenchina</taxon>
        <taxon>Tylenchomorpha</taxon>
        <taxon>Tylenchoidea</taxon>
        <taxon>Heteroderidae</taxon>
        <taxon>Heteroderinae</taxon>
        <taxon>Heterodera</taxon>
    </lineage>
</organism>
<sequence length="78" mass="8653">MTTTRCPRGRCRAEQRCRSVFWGCVAVSPLKFGGRGSTFPPWHFTLISTRGRGRCGIPWPKVLASATNNICLWPSATV</sequence>
<evidence type="ECO:0000313" key="2">
    <source>
        <dbReference type="Proteomes" id="UP001620645"/>
    </source>
</evidence>